<sequence length="1005" mass="112390">MSAALEEHMVVKAIREECPWESLPKRLQSTLHTKDEWHRRIVDYCIRKRLQWNTCFARRVYREGEYYEEMMRYLRWNLALYPYHLADYICRVSRISPFRYYCDIMFETMKNEQPYDSIPNFTAADALRLTGVGRNEFIDIMNKCRSKKLMWKLNKSIAKDLLPTQPVDFPIEPWWGVCLVNFTLEEFKKLSEEETSAIDKICKEEANSYVLFDPKIIDDLYKRGLVYFDVPVYTDDRFKVSRLEGFVSNKDQSYEDPIEELLYAVFVVSSANATVAELAATLQADLYQLQAAASFACRLGWAVKIADADSVLKDEGGHAFPSNILSDDEEGSNASINSEMSGSQSLSIDTNGPRKISGTAHVGFVVDANVTSYLMMGSLSPGLKSHAVTLYEAGKLGDSCIAELCSDLASLEGKKFEGVLEEFANHAFSLRWSLECLKSGGVSTNENTDDAGEAKTPASSLHDNVTAHLAKVNIEDATDEVPQDNRYTGILDGKDQNTSSMSMELLESGENMFRIEAENGSTDANALMIKRKYTVDVLRCESLASLAPATLERLFLRDYDILVSMVPLPSSSVLPGPSAPVHFGPPSYSSMTPWMKLVLYTAGHCGPLSAVFMKGQHFRLLPEPLAGCEKALIWSWDGSVVGGLGGKFEGNLVKGNLLLHCLNSMLKQSAVLVQPLGINDLSASGNLVTVDIPLPLKNDDHSIESVVAQANLPKEQVFNLTSVLKDLSSKFELSTLGYLRLLRLNRLVESDSFHPKYASYQWVPLSLEFGMPLFNPNLCERICERVVASRILQKDDLTEHYDVMQNVRRRLRELCSEYQATGPVARLFNKRGSSRDLPRTLINSISSRWNPTNDPSTQTNRGAPNQHERLKLAGRQRCRTEVVGFDGSTVRFFEFAHCLDFIIFSHISHVSCHINSFVANVLNLKRSYALSPEHDGATTIPISESSTHEGKPDPEDADITYVLLPGVNLIFDGVELHPFDIGACLQARQPLWLIAEASTSSSTFI</sequence>
<reference evidence="1" key="2">
    <citation type="submission" date="2025-09" db="UniProtKB">
        <authorList>
            <consortium name="EnsemblPlants"/>
        </authorList>
    </citation>
    <scope>IDENTIFICATION</scope>
</reference>
<proteinExistence type="predicted"/>
<protein>
    <submittedName>
        <fullName evidence="1">Uncharacterized protein</fullName>
    </submittedName>
</protein>
<keyword evidence="2" id="KW-1185">Reference proteome</keyword>
<reference evidence="1" key="1">
    <citation type="submission" date="2021-05" db="EMBL/GenBank/DDBJ databases">
        <authorList>
            <person name="Scholz U."/>
            <person name="Mascher M."/>
            <person name="Fiebig A."/>
        </authorList>
    </citation>
    <scope>NUCLEOTIDE SEQUENCE [LARGE SCALE GENOMIC DNA]</scope>
</reference>
<accession>A0ACD5VRV9</accession>
<organism evidence="1 2">
    <name type="scientific">Avena sativa</name>
    <name type="common">Oat</name>
    <dbReference type="NCBI Taxonomy" id="4498"/>
    <lineage>
        <taxon>Eukaryota</taxon>
        <taxon>Viridiplantae</taxon>
        <taxon>Streptophyta</taxon>
        <taxon>Embryophyta</taxon>
        <taxon>Tracheophyta</taxon>
        <taxon>Spermatophyta</taxon>
        <taxon>Magnoliopsida</taxon>
        <taxon>Liliopsida</taxon>
        <taxon>Poales</taxon>
        <taxon>Poaceae</taxon>
        <taxon>BOP clade</taxon>
        <taxon>Pooideae</taxon>
        <taxon>Poodae</taxon>
        <taxon>Poeae</taxon>
        <taxon>Poeae Chloroplast Group 1 (Aveneae type)</taxon>
        <taxon>Aveninae</taxon>
        <taxon>Avena</taxon>
    </lineage>
</organism>
<dbReference type="Proteomes" id="UP001732700">
    <property type="component" value="Chromosome 3C"/>
</dbReference>
<evidence type="ECO:0000313" key="1">
    <source>
        <dbReference type="EnsemblPlants" id="AVESA.00010b.r2.3CG0483600.3.CDS"/>
    </source>
</evidence>
<dbReference type="EnsemblPlants" id="AVESA.00010b.r2.3CG0483600.3">
    <property type="protein sequence ID" value="AVESA.00010b.r2.3CG0483600.3.CDS"/>
    <property type="gene ID" value="AVESA.00010b.r2.3CG0483600"/>
</dbReference>
<evidence type="ECO:0000313" key="2">
    <source>
        <dbReference type="Proteomes" id="UP001732700"/>
    </source>
</evidence>
<name>A0ACD5VRV9_AVESA</name>